<dbReference type="AlphaFoldDB" id="A0ABD0J3D5"/>
<accession>A0ABD0J3D5</accession>
<evidence type="ECO:0000313" key="2">
    <source>
        <dbReference type="Proteomes" id="UP001519460"/>
    </source>
</evidence>
<dbReference type="Proteomes" id="UP001519460">
    <property type="component" value="Unassembled WGS sequence"/>
</dbReference>
<feature type="non-terminal residue" evidence="1">
    <location>
        <position position="57"/>
    </location>
</feature>
<name>A0ABD0J3D5_9CAEN</name>
<sequence>MGLPQSEPLPDSLDLTGLRGWIYATMTLRQCRHHSAEVSVSRVISRTHQMSDGISCA</sequence>
<protein>
    <submittedName>
        <fullName evidence="1">Uncharacterized protein</fullName>
    </submittedName>
</protein>
<keyword evidence="2" id="KW-1185">Reference proteome</keyword>
<dbReference type="EMBL" id="JACVVK020000679">
    <property type="protein sequence ID" value="KAK7456584.1"/>
    <property type="molecule type" value="Genomic_DNA"/>
</dbReference>
<organism evidence="1 2">
    <name type="scientific">Batillaria attramentaria</name>
    <dbReference type="NCBI Taxonomy" id="370345"/>
    <lineage>
        <taxon>Eukaryota</taxon>
        <taxon>Metazoa</taxon>
        <taxon>Spiralia</taxon>
        <taxon>Lophotrochozoa</taxon>
        <taxon>Mollusca</taxon>
        <taxon>Gastropoda</taxon>
        <taxon>Caenogastropoda</taxon>
        <taxon>Sorbeoconcha</taxon>
        <taxon>Cerithioidea</taxon>
        <taxon>Batillariidae</taxon>
        <taxon>Batillaria</taxon>
    </lineage>
</organism>
<comment type="caution">
    <text evidence="1">The sequence shown here is derived from an EMBL/GenBank/DDBJ whole genome shotgun (WGS) entry which is preliminary data.</text>
</comment>
<gene>
    <name evidence="1" type="ORF">BaRGS_00039310</name>
</gene>
<proteinExistence type="predicted"/>
<reference evidence="1 2" key="1">
    <citation type="journal article" date="2023" name="Sci. Data">
        <title>Genome assembly of the Korean intertidal mud-creeper Batillaria attramentaria.</title>
        <authorList>
            <person name="Patra A.K."/>
            <person name="Ho P.T."/>
            <person name="Jun S."/>
            <person name="Lee S.J."/>
            <person name="Kim Y."/>
            <person name="Won Y.J."/>
        </authorList>
    </citation>
    <scope>NUCLEOTIDE SEQUENCE [LARGE SCALE GENOMIC DNA]</scope>
    <source>
        <strain evidence="1">Wonlab-2016</strain>
    </source>
</reference>
<evidence type="ECO:0000313" key="1">
    <source>
        <dbReference type="EMBL" id="KAK7456584.1"/>
    </source>
</evidence>